<dbReference type="Proteomes" id="UP000887575">
    <property type="component" value="Unassembled WGS sequence"/>
</dbReference>
<feature type="transmembrane region" description="Helical" evidence="1">
    <location>
        <begin position="89"/>
        <end position="109"/>
    </location>
</feature>
<organism evidence="3 4">
    <name type="scientific">Mesorhabditis belari</name>
    <dbReference type="NCBI Taxonomy" id="2138241"/>
    <lineage>
        <taxon>Eukaryota</taxon>
        <taxon>Metazoa</taxon>
        <taxon>Ecdysozoa</taxon>
        <taxon>Nematoda</taxon>
        <taxon>Chromadorea</taxon>
        <taxon>Rhabditida</taxon>
        <taxon>Rhabditina</taxon>
        <taxon>Rhabditomorpha</taxon>
        <taxon>Rhabditoidea</taxon>
        <taxon>Rhabditidae</taxon>
        <taxon>Mesorhabditinae</taxon>
        <taxon>Mesorhabditis</taxon>
    </lineage>
</organism>
<evidence type="ECO:0000256" key="1">
    <source>
        <dbReference type="SAM" id="Phobius"/>
    </source>
</evidence>
<keyword evidence="1" id="KW-0812">Transmembrane</keyword>
<dbReference type="Pfam" id="PF10328">
    <property type="entry name" value="7TM_GPCR_Srx"/>
    <property type="match status" value="1"/>
</dbReference>
<sequence>MSNSSISLFEDEEIVEIVVMALLSPICLVLSVAASMVVKRNRLIADLVKFYVLVDLLNYSLNGVFYLFWATPTAVWKLNDSLPFLDRLFSTLPYIGFYIGISAKTFLGLNRCFAIAFDSRFSAKFESTRWFQYLTVALLTCIVIVVSWAIPGCQPTFVPYPTNVVWFVEGECRVITDRIFELMNYIFCPIYIVLDVTAFWLMRRHFRRNRSNSANSDLKRRQLGMEYRLAAMMLVNMLTSIALWIENLGPQYLLTANSGFIFYTGLYLIDCIFNNFAYLMLLHQGNNVTRVLPQARAPFTTTLESE</sequence>
<evidence type="ECO:0000313" key="4">
    <source>
        <dbReference type="WBParaSite" id="MBELARI_LOCUS6041"/>
    </source>
</evidence>
<dbReference type="AlphaFoldDB" id="A0AAF3JA75"/>
<feature type="transmembrane region" description="Helical" evidence="1">
    <location>
        <begin position="130"/>
        <end position="150"/>
    </location>
</feature>
<feature type="transmembrane region" description="Helical" evidence="1">
    <location>
        <begin position="260"/>
        <end position="281"/>
    </location>
</feature>
<dbReference type="InterPro" id="IPR019430">
    <property type="entry name" value="7TM_GPCR_serpentine_rcpt_Srx"/>
</dbReference>
<proteinExistence type="predicted"/>
<protein>
    <recommendedName>
        <fullName evidence="2">7TM GPCR serpentine receptor class x (Srx) domain-containing protein</fullName>
    </recommendedName>
</protein>
<feature type="transmembrane region" description="Helical" evidence="1">
    <location>
        <begin position="182"/>
        <end position="202"/>
    </location>
</feature>
<dbReference type="WBParaSite" id="MBELARI_LOCUS6041">
    <property type="protein sequence ID" value="MBELARI_LOCUS6041"/>
    <property type="gene ID" value="MBELARI_LOCUS6041"/>
</dbReference>
<evidence type="ECO:0000313" key="3">
    <source>
        <dbReference type="Proteomes" id="UP000887575"/>
    </source>
</evidence>
<name>A0AAF3JA75_9BILA</name>
<dbReference type="Gene3D" id="1.20.1070.10">
    <property type="entry name" value="Rhodopsin 7-helix transmembrane proteins"/>
    <property type="match status" value="1"/>
</dbReference>
<reference evidence="4" key="1">
    <citation type="submission" date="2024-02" db="UniProtKB">
        <authorList>
            <consortium name="WormBaseParasite"/>
        </authorList>
    </citation>
    <scope>IDENTIFICATION</scope>
</reference>
<keyword evidence="3" id="KW-1185">Reference proteome</keyword>
<keyword evidence="1" id="KW-0472">Membrane</keyword>
<evidence type="ECO:0000259" key="2">
    <source>
        <dbReference type="Pfam" id="PF10328"/>
    </source>
</evidence>
<keyword evidence="1" id="KW-1133">Transmembrane helix</keyword>
<dbReference type="SUPFAM" id="SSF81321">
    <property type="entry name" value="Family A G protein-coupled receptor-like"/>
    <property type="match status" value="1"/>
</dbReference>
<feature type="domain" description="7TM GPCR serpentine receptor class x (Srx)" evidence="2">
    <location>
        <begin position="64"/>
        <end position="222"/>
    </location>
</feature>
<feature type="transmembrane region" description="Helical" evidence="1">
    <location>
        <begin position="17"/>
        <end position="38"/>
    </location>
</feature>
<accession>A0AAF3JA75</accession>
<feature type="transmembrane region" description="Helical" evidence="1">
    <location>
        <begin position="50"/>
        <end position="69"/>
    </location>
</feature>
<feature type="transmembrane region" description="Helical" evidence="1">
    <location>
        <begin position="227"/>
        <end position="245"/>
    </location>
</feature>